<sequence length="39" mass="4367">MAIPSLLWGWIGGQWTPASRAVYNLSDTVARCTTQVYPR</sequence>
<name>A0AAN7F9Y3_QUERU</name>
<evidence type="ECO:0000313" key="1">
    <source>
        <dbReference type="EMBL" id="KAK4588377.1"/>
    </source>
</evidence>
<gene>
    <name evidence="1" type="ORF">RGQ29_019384</name>
</gene>
<evidence type="ECO:0000313" key="2">
    <source>
        <dbReference type="Proteomes" id="UP001324115"/>
    </source>
</evidence>
<organism evidence="1 2">
    <name type="scientific">Quercus rubra</name>
    <name type="common">Northern red oak</name>
    <name type="synonym">Quercus borealis</name>
    <dbReference type="NCBI Taxonomy" id="3512"/>
    <lineage>
        <taxon>Eukaryota</taxon>
        <taxon>Viridiplantae</taxon>
        <taxon>Streptophyta</taxon>
        <taxon>Embryophyta</taxon>
        <taxon>Tracheophyta</taxon>
        <taxon>Spermatophyta</taxon>
        <taxon>Magnoliopsida</taxon>
        <taxon>eudicotyledons</taxon>
        <taxon>Gunneridae</taxon>
        <taxon>Pentapetalae</taxon>
        <taxon>rosids</taxon>
        <taxon>fabids</taxon>
        <taxon>Fagales</taxon>
        <taxon>Fagaceae</taxon>
        <taxon>Quercus</taxon>
    </lineage>
</organism>
<comment type="caution">
    <text evidence="1">The sequence shown here is derived from an EMBL/GenBank/DDBJ whole genome shotgun (WGS) entry which is preliminary data.</text>
</comment>
<protein>
    <submittedName>
        <fullName evidence="1">Uncharacterized protein</fullName>
    </submittedName>
</protein>
<dbReference type="EMBL" id="JAXUIC010000005">
    <property type="protein sequence ID" value="KAK4588377.1"/>
    <property type="molecule type" value="Genomic_DNA"/>
</dbReference>
<dbReference type="Proteomes" id="UP001324115">
    <property type="component" value="Unassembled WGS sequence"/>
</dbReference>
<proteinExistence type="predicted"/>
<reference evidence="1 2" key="1">
    <citation type="journal article" date="2023" name="G3 (Bethesda)">
        <title>A haplotype-resolved chromosome-scale genome for Quercus rubra L. provides insights into the genetics of adaptive traits for red oak species.</title>
        <authorList>
            <person name="Kapoor B."/>
            <person name="Jenkins J."/>
            <person name="Schmutz J."/>
            <person name="Zhebentyayeva T."/>
            <person name="Kuelheim C."/>
            <person name="Coggeshall M."/>
            <person name="Heim C."/>
            <person name="Lasky J.R."/>
            <person name="Leites L."/>
            <person name="Islam-Faridi N."/>
            <person name="Romero-Severson J."/>
            <person name="DeLeo V.L."/>
            <person name="Lucas S.M."/>
            <person name="Lazic D."/>
            <person name="Gailing O."/>
            <person name="Carlson J."/>
            <person name="Staton M."/>
        </authorList>
    </citation>
    <scope>NUCLEOTIDE SEQUENCE [LARGE SCALE GENOMIC DNA]</scope>
    <source>
        <strain evidence="1">Pseudo-F2</strain>
    </source>
</reference>
<accession>A0AAN7F9Y3</accession>
<dbReference type="AlphaFoldDB" id="A0AAN7F9Y3"/>
<keyword evidence="2" id="KW-1185">Reference proteome</keyword>